<accession>A0ACC4CUZ7</accession>
<name>A0ACC4CUZ7_POPAL</name>
<dbReference type="EMBL" id="RCHU02000002">
    <property type="protein sequence ID" value="KAL3604643.1"/>
    <property type="molecule type" value="Genomic_DNA"/>
</dbReference>
<keyword evidence="2" id="KW-1185">Reference proteome</keyword>
<reference evidence="1 2" key="1">
    <citation type="journal article" date="2024" name="Plant Biotechnol. J.">
        <title>Genome and CRISPR/Cas9 system of a widespread forest tree (Populus alba) in the world.</title>
        <authorList>
            <person name="Liu Y.J."/>
            <person name="Jiang P.F."/>
            <person name="Han X.M."/>
            <person name="Li X.Y."/>
            <person name="Wang H.M."/>
            <person name="Wang Y.J."/>
            <person name="Wang X.X."/>
            <person name="Zeng Q.Y."/>
        </authorList>
    </citation>
    <scope>NUCLEOTIDE SEQUENCE [LARGE SCALE GENOMIC DNA]</scope>
    <source>
        <strain evidence="2">cv. PAL-ZL1</strain>
    </source>
</reference>
<evidence type="ECO:0000313" key="2">
    <source>
        <dbReference type="Proteomes" id="UP000309997"/>
    </source>
</evidence>
<organism evidence="1 2">
    <name type="scientific">Populus alba</name>
    <name type="common">White poplar</name>
    <dbReference type="NCBI Taxonomy" id="43335"/>
    <lineage>
        <taxon>Eukaryota</taxon>
        <taxon>Viridiplantae</taxon>
        <taxon>Streptophyta</taxon>
        <taxon>Embryophyta</taxon>
        <taxon>Tracheophyta</taxon>
        <taxon>Spermatophyta</taxon>
        <taxon>Magnoliopsida</taxon>
        <taxon>eudicotyledons</taxon>
        <taxon>Gunneridae</taxon>
        <taxon>Pentapetalae</taxon>
        <taxon>rosids</taxon>
        <taxon>fabids</taxon>
        <taxon>Malpighiales</taxon>
        <taxon>Salicaceae</taxon>
        <taxon>Saliceae</taxon>
        <taxon>Populus</taxon>
    </lineage>
</organism>
<gene>
    <name evidence="1" type="ORF">D5086_005502</name>
</gene>
<evidence type="ECO:0000313" key="1">
    <source>
        <dbReference type="EMBL" id="KAL3604643.1"/>
    </source>
</evidence>
<sequence length="99" mass="11372">MVSVLWEACTRALISFDSAEDMMAALQVDTQAWKNDFDELRPRTQTDGPNDRLISMAHNWKMKKMMINLRLASQAQAAFVTECRSEVDTFDVSFDQHRG</sequence>
<proteinExistence type="predicted"/>
<protein>
    <submittedName>
        <fullName evidence="1">Uncharacterized protein</fullName>
    </submittedName>
</protein>
<comment type="caution">
    <text evidence="1">The sequence shown here is derived from an EMBL/GenBank/DDBJ whole genome shotgun (WGS) entry which is preliminary data.</text>
</comment>
<dbReference type="Proteomes" id="UP000309997">
    <property type="component" value="Unassembled WGS sequence"/>
</dbReference>